<comment type="caution">
    <text evidence="9">Lacks conserved residue(s) required for the propagation of feature annotation.</text>
</comment>
<dbReference type="PANTHER" id="PTHR10766">
    <property type="entry name" value="TRANSMEMBRANE 9 SUPERFAMILY PROTEIN"/>
    <property type="match status" value="1"/>
</dbReference>
<name>A0A7J7NG16_9MAGN</name>
<dbReference type="GO" id="GO:0000139">
    <property type="term" value="C:Golgi membrane"/>
    <property type="evidence" value="ECO:0007669"/>
    <property type="project" value="UniProtKB-SubCell"/>
</dbReference>
<feature type="transmembrane region" description="Helical" evidence="9">
    <location>
        <begin position="74"/>
        <end position="101"/>
    </location>
</feature>
<dbReference type="EMBL" id="JACGCM010000816">
    <property type="protein sequence ID" value="KAF6165950.1"/>
    <property type="molecule type" value="Genomic_DNA"/>
</dbReference>
<keyword evidence="11" id="KW-1185">Reference proteome</keyword>
<comment type="subcellular location">
    <subcellularLocation>
        <location evidence="1">Endosome membrane</location>
        <topology evidence="1">Multi-pass membrane protein</topology>
    </subcellularLocation>
    <subcellularLocation>
        <location evidence="2">Golgi apparatus membrane</location>
        <topology evidence="2">Multi-pass membrane protein</topology>
    </subcellularLocation>
</comment>
<feature type="transmembrane region" description="Helical" evidence="9">
    <location>
        <begin position="15"/>
        <end position="36"/>
    </location>
</feature>
<evidence type="ECO:0000256" key="9">
    <source>
        <dbReference type="RuleBase" id="RU363079"/>
    </source>
</evidence>
<evidence type="ECO:0000313" key="11">
    <source>
        <dbReference type="Proteomes" id="UP000541444"/>
    </source>
</evidence>
<keyword evidence="5" id="KW-0732">Signal</keyword>
<proteinExistence type="inferred from homology"/>
<evidence type="ECO:0000256" key="7">
    <source>
        <dbReference type="ARBA" id="ARBA00022989"/>
    </source>
</evidence>
<keyword evidence="6" id="KW-0967">Endosome</keyword>
<comment type="caution">
    <text evidence="10">The sequence shown here is derived from an EMBL/GenBank/DDBJ whole genome shotgun (WGS) entry which is preliminary data.</text>
</comment>
<accession>A0A7J7NG16</accession>
<dbReference type="Proteomes" id="UP000541444">
    <property type="component" value="Unassembled WGS sequence"/>
</dbReference>
<evidence type="ECO:0000256" key="3">
    <source>
        <dbReference type="ARBA" id="ARBA00005227"/>
    </source>
</evidence>
<reference evidence="10 11" key="1">
    <citation type="journal article" date="2020" name="IScience">
        <title>Genome Sequencing of the Endangered Kingdonia uniflora (Circaeasteraceae, Ranunculales) Reveals Potential Mechanisms of Evolutionary Specialization.</title>
        <authorList>
            <person name="Sun Y."/>
            <person name="Deng T."/>
            <person name="Zhang A."/>
            <person name="Moore M.J."/>
            <person name="Landis J.B."/>
            <person name="Lin N."/>
            <person name="Zhang H."/>
            <person name="Zhang X."/>
            <person name="Huang J."/>
            <person name="Zhang X."/>
            <person name="Sun H."/>
            <person name="Wang H."/>
        </authorList>
    </citation>
    <scope>NUCLEOTIDE SEQUENCE [LARGE SCALE GENOMIC DNA]</scope>
    <source>
        <strain evidence="10">TB1705</strain>
        <tissue evidence="10">Leaf</tissue>
    </source>
</reference>
<feature type="transmembrane region" description="Helical" evidence="9">
    <location>
        <begin position="43"/>
        <end position="62"/>
    </location>
</feature>
<sequence length="111" mass="12890">MHLPESKLYSVNRTLFAFVVSKFLLGDVLYLSWIVFSQTRSVLNGGSTSIFMYAYFIIFYAQSSMSGLLQRSFYFGYNACICYAFFLMLGTISFRASLLFVRQIYRNVKLE</sequence>
<evidence type="ECO:0000256" key="2">
    <source>
        <dbReference type="ARBA" id="ARBA00004653"/>
    </source>
</evidence>
<evidence type="ECO:0000256" key="4">
    <source>
        <dbReference type="ARBA" id="ARBA00022692"/>
    </source>
</evidence>
<gene>
    <name evidence="10" type="ORF">GIB67_012847</name>
</gene>
<evidence type="ECO:0000256" key="1">
    <source>
        <dbReference type="ARBA" id="ARBA00004337"/>
    </source>
</evidence>
<keyword evidence="4 9" id="KW-0812">Transmembrane</keyword>
<keyword evidence="8 9" id="KW-0472">Membrane</keyword>
<dbReference type="PANTHER" id="PTHR10766:SF119">
    <property type="entry name" value="TRANSMEMBRANE 9 SUPERFAMILY MEMBER 5"/>
    <property type="match status" value="1"/>
</dbReference>
<evidence type="ECO:0000256" key="6">
    <source>
        <dbReference type="ARBA" id="ARBA00022753"/>
    </source>
</evidence>
<comment type="similarity">
    <text evidence="3 9">Belongs to the nonaspanin (TM9SF) (TC 9.A.2) family.</text>
</comment>
<dbReference type="OrthoDB" id="1707490at2759"/>
<dbReference type="GO" id="GO:0072657">
    <property type="term" value="P:protein localization to membrane"/>
    <property type="evidence" value="ECO:0007669"/>
    <property type="project" value="TreeGrafter"/>
</dbReference>
<organism evidence="10 11">
    <name type="scientific">Kingdonia uniflora</name>
    <dbReference type="NCBI Taxonomy" id="39325"/>
    <lineage>
        <taxon>Eukaryota</taxon>
        <taxon>Viridiplantae</taxon>
        <taxon>Streptophyta</taxon>
        <taxon>Embryophyta</taxon>
        <taxon>Tracheophyta</taxon>
        <taxon>Spermatophyta</taxon>
        <taxon>Magnoliopsida</taxon>
        <taxon>Ranunculales</taxon>
        <taxon>Circaeasteraceae</taxon>
        <taxon>Kingdonia</taxon>
    </lineage>
</organism>
<keyword evidence="7 9" id="KW-1133">Transmembrane helix</keyword>
<evidence type="ECO:0000256" key="5">
    <source>
        <dbReference type="ARBA" id="ARBA00022729"/>
    </source>
</evidence>
<dbReference type="AlphaFoldDB" id="A0A7J7NG16"/>
<evidence type="ECO:0000313" key="10">
    <source>
        <dbReference type="EMBL" id="KAF6165950.1"/>
    </source>
</evidence>
<dbReference type="InterPro" id="IPR004240">
    <property type="entry name" value="EMP70"/>
</dbReference>
<evidence type="ECO:0000256" key="8">
    <source>
        <dbReference type="ARBA" id="ARBA00023136"/>
    </source>
</evidence>
<dbReference type="GO" id="GO:0010008">
    <property type="term" value="C:endosome membrane"/>
    <property type="evidence" value="ECO:0007669"/>
    <property type="project" value="UniProtKB-SubCell"/>
</dbReference>
<protein>
    <recommendedName>
        <fullName evidence="9">Transmembrane 9 superfamily member</fullName>
    </recommendedName>
</protein>